<feature type="signal peptide" evidence="1">
    <location>
        <begin position="1"/>
        <end position="19"/>
    </location>
</feature>
<keyword evidence="4" id="KW-1185">Reference proteome</keyword>
<feature type="domain" description="C-type lectin" evidence="2">
    <location>
        <begin position="176"/>
        <end position="296"/>
    </location>
</feature>
<sequence length="303" mass="35075">MAAVYLLLLLYEYMCSNLGCCVLSSCAYQLNKTISEGSSSLYLYQSDKYNLSWRKCELLCKREHLEMAKIDSSETQTHLVRLLQNVSRGEIKAWIGGRRSSDDTWKYINGTAFSKTVTEYPDETAQNCLFVMLCKASSSRYLFVSDNCDEKFSNSGLFCQYDRSQTSSCNSPDFSYGDKCYVKTSYNGKDNRIDWFNGQTYCNNNNIQGVIAYSYLDDDKITNSIINLVNDSAECVQLWFGVRKRVWFWKRDRQPVKYFNWRSQSTIESSTGDCIYVDGNLENKWFTKDCQDNLNYCICMNGK</sequence>
<dbReference type="EMBL" id="JAODUP010000041">
    <property type="protein sequence ID" value="KAK2166135.1"/>
    <property type="molecule type" value="Genomic_DNA"/>
</dbReference>
<organism evidence="3 4">
    <name type="scientific">Paralvinella palmiformis</name>
    <dbReference type="NCBI Taxonomy" id="53620"/>
    <lineage>
        <taxon>Eukaryota</taxon>
        <taxon>Metazoa</taxon>
        <taxon>Spiralia</taxon>
        <taxon>Lophotrochozoa</taxon>
        <taxon>Annelida</taxon>
        <taxon>Polychaeta</taxon>
        <taxon>Sedentaria</taxon>
        <taxon>Canalipalpata</taxon>
        <taxon>Terebellida</taxon>
        <taxon>Terebelliformia</taxon>
        <taxon>Alvinellidae</taxon>
        <taxon>Paralvinella</taxon>
    </lineage>
</organism>
<gene>
    <name evidence="3" type="ORF">LSH36_41g00063</name>
</gene>
<reference evidence="3" key="1">
    <citation type="journal article" date="2023" name="Mol. Biol. Evol.">
        <title>Third-Generation Sequencing Reveals the Adaptive Role of the Epigenome in Three Deep-Sea Polychaetes.</title>
        <authorList>
            <person name="Perez M."/>
            <person name="Aroh O."/>
            <person name="Sun Y."/>
            <person name="Lan Y."/>
            <person name="Juniper S.K."/>
            <person name="Young C.R."/>
            <person name="Angers B."/>
            <person name="Qian P.Y."/>
        </authorList>
    </citation>
    <scope>NUCLEOTIDE SEQUENCE</scope>
    <source>
        <strain evidence="3">P08H-3</strain>
    </source>
</reference>
<keyword evidence="1" id="KW-0732">Signal</keyword>
<dbReference type="Gene3D" id="3.10.100.10">
    <property type="entry name" value="Mannose-Binding Protein A, subunit A"/>
    <property type="match status" value="2"/>
</dbReference>
<dbReference type="PANTHER" id="PTHR45784">
    <property type="entry name" value="C-TYPE LECTIN DOMAIN FAMILY 20 MEMBER A-RELATED"/>
    <property type="match status" value="1"/>
</dbReference>
<evidence type="ECO:0000256" key="1">
    <source>
        <dbReference type="SAM" id="SignalP"/>
    </source>
</evidence>
<feature type="chain" id="PRO_5042116044" description="C-type lectin domain-containing protein" evidence="1">
    <location>
        <begin position="20"/>
        <end position="303"/>
    </location>
</feature>
<dbReference type="PANTHER" id="PTHR45784:SF3">
    <property type="entry name" value="C-TYPE LECTIN DOMAIN FAMILY 4 MEMBER K-LIKE-RELATED"/>
    <property type="match status" value="1"/>
</dbReference>
<feature type="domain" description="C-type lectin" evidence="2">
    <location>
        <begin position="44"/>
        <end position="151"/>
    </location>
</feature>
<dbReference type="Proteomes" id="UP001208570">
    <property type="component" value="Unassembled WGS sequence"/>
</dbReference>
<evidence type="ECO:0000313" key="3">
    <source>
        <dbReference type="EMBL" id="KAK2166135.1"/>
    </source>
</evidence>
<dbReference type="CDD" id="cd00037">
    <property type="entry name" value="CLECT"/>
    <property type="match status" value="2"/>
</dbReference>
<dbReference type="PROSITE" id="PS50041">
    <property type="entry name" value="C_TYPE_LECTIN_2"/>
    <property type="match status" value="2"/>
</dbReference>
<dbReference type="InterPro" id="IPR001304">
    <property type="entry name" value="C-type_lectin-like"/>
</dbReference>
<dbReference type="SMART" id="SM00034">
    <property type="entry name" value="CLECT"/>
    <property type="match status" value="2"/>
</dbReference>
<protein>
    <recommendedName>
        <fullName evidence="2">C-type lectin domain-containing protein</fullName>
    </recommendedName>
</protein>
<name>A0AAD9NDL4_9ANNE</name>
<comment type="caution">
    <text evidence="3">The sequence shown here is derived from an EMBL/GenBank/DDBJ whole genome shotgun (WGS) entry which is preliminary data.</text>
</comment>
<dbReference type="InterPro" id="IPR016187">
    <property type="entry name" value="CTDL_fold"/>
</dbReference>
<dbReference type="InterPro" id="IPR016186">
    <property type="entry name" value="C-type_lectin-like/link_sf"/>
</dbReference>
<dbReference type="SUPFAM" id="SSF56436">
    <property type="entry name" value="C-type lectin-like"/>
    <property type="match status" value="2"/>
</dbReference>
<proteinExistence type="predicted"/>
<evidence type="ECO:0000259" key="2">
    <source>
        <dbReference type="PROSITE" id="PS50041"/>
    </source>
</evidence>
<dbReference type="AlphaFoldDB" id="A0AAD9NDL4"/>
<accession>A0AAD9NDL4</accession>
<evidence type="ECO:0000313" key="4">
    <source>
        <dbReference type="Proteomes" id="UP001208570"/>
    </source>
</evidence>